<name>A0A9J6FWT0_HAELO</name>
<evidence type="ECO:0000313" key="2">
    <source>
        <dbReference type="Proteomes" id="UP000821853"/>
    </source>
</evidence>
<organism evidence="1 2">
    <name type="scientific">Haemaphysalis longicornis</name>
    <name type="common">Bush tick</name>
    <dbReference type="NCBI Taxonomy" id="44386"/>
    <lineage>
        <taxon>Eukaryota</taxon>
        <taxon>Metazoa</taxon>
        <taxon>Ecdysozoa</taxon>
        <taxon>Arthropoda</taxon>
        <taxon>Chelicerata</taxon>
        <taxon>Arachnida</taxon>
        <taxon>Acari</taxon>
        <taxon>Parasitiformes</taxon>
        <taxon>Ixodida</taxon>
        <taxon>Ixodoidea</taxon>
        <taxon>Ixodidae</taxon>
        <taxon>Haemaphysalinae</taxon>
        <taxon>Haemaphysalis</taxon>
    </lineage>
</organism>
<dbReference type="OrthoDB" id="3039988at2759"/>
<reference evidence="1 2" key="1">
    <citation type="journal article" date="2020" name="Cell">
        <title>Large-Scale Comparative Analyses of Tick Genomes Elucidate Their Genetic Diversity and Vector Capacities.</title>
        <authorList>
            <consortium name="Tick Genome and Microbiome Consortium (TIGMIC)"/>
            <person name="Jia N."/>
            <person name="Wang J."/>
            <person name="Shi W."/>
            <person name="Du L."/>
            <person name="Sun Y."/>
            <person name="Zhan W."/>
            <person name="Jiang J.F."/>
            <person name="Wang Q."/>
            <person name="Zhang B."/>
            <person name="Ji P."/>
            <person name="Bell-Sakyi L."/>
            <person name="Cui X.M."/>
            <person name="Yuan T.T."/>
            <person name="Jiang B.G."/>
            <person name="Yang W.F."/>
            <person name="Lam T.T."/>
            <person name="Chang Q.C."/>
            <person name="Ding S.J."/>
            <person name="Wang X.J."/>
            <person name="Zhu J.G."/>
            <person name="Ruan X.D."/>
            <person name="Zhao L."/>
            <person name="Wei J.T."/>
            <person name="Ye R.Z."/>
            <person name="Que T.C."/>
            <person name="Du C.H."/>
            <person name="Zhou Y.H."/>
            <person name="Cheng J.X."/>
            <person name="Dai P.F."/>
            <person name="Guo W.B."/>
            <person name="Han X.H."/>
            <person name="Huang E.J."/>
            <person name="Li L.F."/>
            <person name="Wei W."/>
            <person name="Gao Y.C."/>
            <person name="Liu J.Z."/>
            <person name="Shao H.Z."/>
            <person name="Wang X."/>
            <person name="Wang C.C."/>
            <person name="Yang T.C."/>
            <person name="Huo Q.B."/>
            <person name="Li W."/>
            <person name="Chen H.Y."/>
            <person name="Chen S.E."/>
            <person name="Zhou L.G."/>
            <person name="Ni X.B."/>
            <person name="Tian J.H."/>
            <person name="Sheng Y."/>
            <person name="Liu T."/>
            <person name="Pan Y.S."/>
            <person name="Xia L.Y."/>
            <person name="Li J."/>
            <person name="Zhao F."/>
            <person name="Cao W.C."/>
        </authorList>
    </citation>
    <scope>NUCLEOTIDE SEQUENCE [LARGE SCALE GENOMIC DNA]</scope>
    <source>
        <strain evidence="1">HaeL-2018</strain>
    </source>
</reference>
<evidence type="ECO:0000313" key="1">
    <source>
        <dbReference type="EMBL" id="KAH9370566.1"/>
    </source>
</evidence>
<dbReference type="Proteomes" id="UP000821853">
    <property type="component" value="Chromosome 3"/>
</dbReference>
<accession>A0A9J6FWT0</accession>
<protein>
    <submittedName>
        <fullName evidence="1">Uncharacterized protein</fullName>
    </submittedName>
</protein>
<dbReference type="EMBL" id="JABSTR010000005">
    <property type="protein sequence ID" value="KAH9370566.1"/>
    <property type="molecule type" value="Genomic_DNA"/>
</dbReference>
<comment type="caution">
    <text evidence="1">The sequence shown here is derived from an EMBL/GenBank/DDBJ whole genome shotgun (WGS) entry which is preliminary data.</text>
</comment>
<dbReference type="AlphaFoldDB" id="A0A9J6FWT0"/>
<keyword evidence="2" id="KW-1185">Reference proteome</keyword>
<proteinExistence type="predicted"/>
<dbReference type="VEuPathDB" id="VectorBase:HLOH_057495"/>
<sequence length="213" mass="23506">MPAPPCQPTKHGSQVLPVRRRLVASYIATPVNPKELIKLILRPADGLNLAFANPSELHHQLCHIVRLSPNEATTFTVRVDPSKNLAFLNCRDKPTIEKIGSISSISTNSATGRLSIYISAAHETCKGVVHNIQTGADSGYLLKHLSAPGYTITSARMMGKTATAIITFMGTYIPRDVIYTGGEYRCRPHRPRAQFCRKCLAIRHRADFRTKTS</sequence>
<gene>
    <name evidence="1" type="ORF">HPB48_002503</name>
</gene>